<dbReference type="AlphaFoldDB" id="A0A0W8G0A5"/>
<name>A0A0W8G0A5_9ZZZZ</name>
<sequence>MAEIPVIDFMKTTIIDKKIADKKLSNKKFISRSIPIDTKNKLEKASLNGIILLNA</sequence>
<protein>
    <submittedName>
        <fullName evidence="1">Uncharacterized protein</fullName>
    </submittedName>
</protein>
<accession>A0A0W8G0A5</accession>
<dbReference type="EMBL" id="LNQE01000440">
    <property type="protein sequence ID" value="KUG26557.1"/>
    <property type="molecule type" value="Genomic_DNA"/>
</dbReference>
<comment type="caution">
    <text evidence="1">The sequence shown here is derived from an EMBL/GenBank/DDBJ whole genome shotgun (WGS) entry which is preliminary data.</text>
</comment>
<organism evidence="1">
    <name type="scientific">hydrocarbon metagenome</name>
    <dbReference type="NCBI Taxonomy" id="938273"/>
    <lineage>
        <taxon>unclassified sequences</taxon>
        <taxon>metagenomes</taxon>
        <taxon>ecological metagenomes</taxon>
    </lineage>
</organism>
<proteinExistence type="predicted"/>
<reference evidence="1" key="1">
    <citation type="journal article" date="2015" name="Proc. Natl. Acad. Sci. U.S.A.">
        <title>Networks of energetic and metabolic interactions define dynamics in microbial communities.</title>
        <authorList>
            <person name="Embree M."/>
            <person name="Liu J.K."/>
            <person name="Al-Bassam M.M."/>
            <person name="Zengler K."/>
        </authorList>
    </citation>
    <scope>NUCLEOTIDE SEQUENCE</scope>
</reference>
<evidence type="ECO:0000313" key="1">
    <source>
        <dbReference type="EMBL" id="KUG26557.1"/>
    </source>
</evidence>
<gene>
    <name evidence="1" type="ORF">ASZ90_003604</name>
</gene>